<evidence type="ECO:0000256" key="1">
    <source>
        <dbReference type="SAM" id="MobiDB-lite"/>
    </source>
</evidence>
<sequence length="349" mass="37326">MYNPARPNNYKAFKVLQWKRTREAELANDIARTLAESAAMNTPLFGTSATVPPAASSGSYEAGPASVPLNCVHETLPLQLSAEELHQRRVRQSAALGITTAVRLERDELETEHKVKAASGLDRKGRIGSKLGKLMEAAASKGGSSDGGSGHGSGDSSGDLPLDAPPSSFLGSGASLVFEKSHLASGGFMVKESVSSQENRKTQNGKPSSTILIRFIRDGPSPALFEMETSTPISGLGASCMSFLEVIQDQCGRFGVVRSVRHALLSEADQLVVRERLVQAGLSSETEIEARLTRELVRIFVRFDTVASAFKALEALQQQQRGSWSVCFFPTLLFDAGKLGVVDGEPLCC</sequence>
<feature type="region of interest" description="Disordered" evidence="1">
    <location>
        <begin position="137"/>
        <end position="165"/>
    </location>
</feature>
<dbReference type="OMA" id="FYPTGLY"/>
<name>G0TYH3_TRYVY</name>
<gene>
    <name evidence="2" type="ORF">TVY486_0703540</name>
</gene>
<feature type="compositionally biased region" description="Gly residues" evidence="1">
    <location>
        <begin position="144"/>
        <end position="155"/>
    </location>
</feature>
<dbReference type="VEuPathDB" id="TriTrypDB:TvY486_0703540"/>
<dbReference type="EMBL" id="HE573023">
    <property type="protein sequence ID" value="CCC49020.1"/>
    <property type="molecule type" value="Genomic_DNA"/>
</dbReference>
<dbReference type="AlphaFoldDB" id="G0TYH3"/>
<protein>
    <submittedName>
        <fullName evidence="2">Uncharacterized protein</fullName>
    </submittedName>
</protein>
<reference evidence="2" key="1">
    <citation type="journal article" date="2012" name="Proc. Natl. Acad. Sci. U.S.A.">
        <title>Antigenic diversity is generated by distinct evolutionary mechanisms in African trypanosome species.</title>
        <authorList>
            <person name="Jackson A.P."/>
            <person name="Berry A."/>
            <person name="Aslett M."/>
            <person name="Allison H.C."/>
            <person name="Burton P."/>
            <person name="Vavrova-Anderson J."/>
            <person name="Brown R."/>
            <person name="Browne H."/>
            <person name="Corton N."/>
            <person name="Hauser H."/>
            <person name="Gamble J."/>
            <person name="Gilderthorp R."/>
            <person name="Marcello L."/>
            <person name="McQuillan J."/>
            <person name="Otto T.D."/>
            <person name="Quail M.A."/>
            <person name="Sanders M.J."/>
            <person name="van Tonder A."/>
            <person name="Ginger M.L."/>
            <person name="Field M.C."/>
            <person name="Barry J.D."/>
            <person name="Hertz-Fowler C."/>
            <person name="Berriman M."/>
        </authorList>
    </citation>
    <scope>NUCLEOTIDE SEQUENCE</scope>
    <source>
        <strain evidence="2">Y486</strain>
    </source>
</reference>
<proteinExistence type="predicted"/>
<organism evidence="2">
    <name type="scientific">Trypanosoma vivax (strain Y486)</name>
    <dbReference type="NCBI Taxonomy" id="1055687"/>
    <lineage>
        <taxon>Eukaryota</taxon>
        <taxon>Discoba</taxon>
        <taxon>Euglenozoa</taxon>
        <taxon>Kinetoplastea</taxon>
        <taxon>Metakinetoplastina</taxon>
        <taxon>Trypanosomatida</taxon>
        <taxon>Trypanosomatidae</taxon>
        <taxon>Trypanosoma</taxon>
        <taxon>Duttonella</taxon>
    </lineage>
</organism>
<accession>G0TYH3</accession>
<evidence type="ECO:0000313" key="2">
    <source>
        <dbReference type="EMBL" id="CCC49020.1"/>
    </source>
</evidence>